<proteinExistence type="predicted"/>
<reference evidence="2" key="1">
    <citation type="submission" date="2015-06" db="EMBL/GenBank/DDBJ databases">
        <title>Expansion of signal transduction pathways in fungi by whole-genome duplication.</title>
        <authorList>
            <consortium name="DOE Joint Genome Institute"/>
            <person name="Corrochano L.M."/>
            <person name="Kuo A."/>
            <person name="Marcet-Houben M."/>
            <person name="Polaino S."/>
            <person name="Salamov A."/>
            <person name="Villalobos J.M."/>
            <person name="Alvarez M.I."/>
            <person name="Avalos J."/>
            <person name="Benito E.P."/>
            <person name="Benoit I."/>
            <person name="Burger G."/>
            <person name="Camino L.P."/>
            <person name="Canovas D."/>
            <person name="Cerda-Olmedo E."/>
            <person name="Cheng J.-F."/>
            <person name="Dominguez A."/>
            <person name="Elias M."/>
            <person name="Eslava A.P."/>
            <person name="Glaser F."/>
            <person name="Grimwood J."/>
            <person name="Gutierrez G."/>
            <person name="Heitman J."/>
            <person name="Henrissat B."/>
            <person name="Iturriaga E.A."/>
            <person name="Lang B.F."/>
            <person name="Lavin J.L."/>
            <person name="Lee S."/>
            <person name="Li W."/>
            <person name="Lindquist E."/>
            <person name="Lopez-Garcia S."/>
            <person name="Luque E.M."/>
            <person name="Marcos A.T."/>
            <person name="Martin J."/>
            <person name="McCluskey K."/>
            <person name="Medina H.R."/>
            <person name="Miralles-Duran A."/>
            <person name="Miyazaki A."/>
            <person name="Munoz-Torres E."/>
            <person name="Oguiza J.A."/>
            <person name="Ohm R."/>
            <person name="Olmedo M."/>
            <person name="Orejas M."/>
            <person name="Ortiz-Castellanos L."/>
            <person name="Pisabarro A.G."/>
            <person name="Rodriguez-Romero J."/>
            <person name="Ruiz-Herrera J."/>
            <person name="Ruiz-Vazquez R."/>
            <person name="Sanz C."/>
            <person name="Schackwitz W."/>
            <person name="Schmutz J."/>
            <person name="Shahriari M."/>
            <person name="Shelest E."/>
            <person name="Silva-Franco F."/>
            <person name="Soanes D."/>
            <person name="Syed K."/>
            <person name="Tagua V.G."/>
            <person name="Talbot N.J."/>
            <person name="Thon M."/>
            <person name="De vries R.P."/>
            <person name="Wiebenga A."/>
            <person name="Yadav J.S."/>
            <person name="Braun E.L."/>
            <person name="Baker S."/>
            <person name="Garre V."/>
            <person name="Horwitz B."/>
            <person name="Torres-Martinez S."/>
            <person name="Idnurm A."/>
            <person name="Herrera-Estrella A."/>
            <person name="Gabaldon T."/>
            <person name="Grigoriev I.V."/>
        </authorList>
    </citation>
    <scope>NUCLEOTIDE SEQUENCE [LARGE SCALE GENOMIC DNA]</scope>
    <source>
        <strain evidence="2">NRRL 1555(-)</strain>
    </source>
</reference>
<feature type="non-terminal residue" evidence="1">
    <location>
        <position position="79"/>
    </location>
</feature>
<protein>
    <submittedName>
        <fullName evidence="1">Uncharacterized protein</fullName>
    </submittedName>
</protein>
<accession>A0A162T1V0</accession>
<organism evidence="1 2">
    <name type="scientific">Phycomyces blakesleeanus (strain ATCC 8743b / DSM 1359 / FGSC 10004 / NBRC 33097 / NRRL 1555)</name>
    <dbReference type="NCBI Taxonomy" id="763407"/>
    <lineage>
        <taxon>Eukaryota</taxon>
        <taxon>Fungi</taxon>
        <taxon>Fungi incertae sedis</taxon>
        <taxon>Mucoromycota</taxon>
        <taxon>Mucoromycotina</taxon>
        <taxon>Mucoromycetes</taxon>
        <taxon>Mucorales</taxon>
        <taxon>Phycomycetaceae</taxon>
        <taxon>Phycomyces</taxon>
    </lineage>
</organism>
<dbReference type="AlphaFoldDB" id="A0A162T1V0"/>
<dbReference type="GeneID" id="28995162"/>
<evidence type="ECO:0000313" key="2">
    <source>
        <dbReference type="Proteomes" id="UP000077315"/>
    </source>
</evidence>
<name>A0A162T1V0_PHYB8</name>
<dbReference type="RefSeq" id="XP_018283612.1">
    <property type="nucleotide sequence ID" value="XM_018434256.1"/>
</dbReference>
<evidence type="ECO:0000313" key="1">
    <source>
        <dbReference type="EMBL" id="OAD65572.1"/>
    </source>
</evidence>
<keyword evidence="2" id="KW-1185">Reference proteome</keyword>
<dbReference type="EMBL" id="KV441009">
    <property type="protein sequence ID" value="OAD65572.1"/>
    <property type="molecule type" value="Genomic_DNA"/>
</dbReference>
<dbReference type="VEuPathDB" id="FungiDB:PHYBLDRAFT_160797"/>
<dbReference type="InParanoid" id="A0A162T1V0"/>
<dbReference type="Proteomes" id="UP000077315">
    <property type="component" value="Unassembled WGS sequence"/>
</dbReference>
<gene>
    <name evidence="1" type="ORF">PHYBLDRAFT_160797</name>
</gene>
<sequence>MFQQVVNSLWYNVIGTKTSLPTEYFSFCGVGSISLGENVLVNICIQKMKNISLLGQEFFSEQKKYRSSIVRVTFFFGRI</sequence>